<dbReference type="AlphaFoldDB" id="A0AAN7NAD8"/>
<evidence type="ECO:0000313" key="1">
    <source>
        <dbReference type="EMBL" id="KAK4811765.1"/>
    </source>
</evidence>
<evidence type="ECO:0000313" key="2">
    <source>
        <dbReference type="Proteomes" id="UP001333110"/>
    </source>
</evidence>
<dbReference type="Proteomes" id="UP001333110">
    <property type="component" value="Unassembled WGS sequence"/>
</dbReference>
<protein>
    <submittedName>
        <fullName evidence="1">Uncharacterized protein</fullName>
    </submittedName>
</protein>
<reference evidence="1 2" key="1">
    <citation type="journal article" date="2023" name="J. Hered.">
        <title>Chromosome-level genome of the wood stork (Mycteria americana) provides insight into avian chromosome evolution.</title>
        <authorList>
            <person name="Flamio R. Jr."/>
            <person name="Ramstad K.M."/>
        </authorList>
    </citation>
    <scope>NUCLEOTIDE SEQUENCE [LARGE SCALE GENOMIC DNA]</scope>
    <source>
        <strain evidence="1">JAX WOST 10</strain>
    </source>
</reference>
<name>A0AAN7NAD8_MYCAM</name>
<dbReference type="EMBL" id="JAUNZN010000016">
    <property type="protein sequence ID" value="KAK4811765.1"/>
    <property type="molecule type" value="Genomic_DNA"/>
</dbReference>
<comment type="caution">
    <text evidence="1">The sequence shown here is derived from an EMBL/GenBank/DDBJ whole genome shotgun (WGS) entry which is preliminary data.</text>
</comment>
<keyword evidence="2" id="KW-1185">Reference proteome</keyword>
<sequence>MLGRPRRWVVYDSCGIEDVLSCETGWERVWTWWRPPYPLHGHGEVCAVAALDGAVEIRQARVVSQMQVPGKDPCSKGRGRMVTGCWAWVAAPVSSDSLHVAELLRWAYVVQSAFVSEGWRAKCWVEFYELLPAWHDGVANDNLMNKGLETSRATAHGRKARGKRGRHIEVLERVRRRATMLVKGLENKFYEEQLRELGLFSLEKRRLRGALIALYNYLKRGGLFSQATSDRMRGNGLRLCQGRFRLDIRKNFFTKRVVKPWNRLPREVVDEVGVGLFSQVTSHRTRGNGLKLRQGRFRLDIRKNFFTERVKKRKILKMPALFKGKRKALKLNFANPPFKSTARFTLNTSGVPFQNPH</sequence>
<accession>A0AAN7NAD8</accession>
<organism evidence="1 2">
    <name type="scientific">Mycteria americana</name>
    <name type="common">Wood stork</name>
    <dbReference type="NCBI Taxonomy" id="33587"/>
    <lineage>
        <taxon>Eukaryota</taxon>
        <taxon>Metazoa</taxon>
        <taxon>Chordata</taxon>
        <taxon>Craniata</taxon>
        <taxon>Vertebrata</taxon>
        <taxon>Euteleostomi</taxon>
        <taxon>Archelosauria</taxon>
        <taxon>Archosauria</taxon>
        <taxon>Dinosauria</taxon>
        <taxon>Saurischia</taxon>
        <taxon>Theropoda</taxon>
        <taxon>Coelurosauria</taxon>
        <taxon>Aves</taxon>
        <taxon>Neognathae</taxon>
        <taxon>Neoaves</taxon>
        <taxon>Aequornithes</taxon>
        <taxon>Ciconiiformes</taxon>
        <taxon>Ciconiidae</taxon>
        <taxon>Mycteria</taxon>
    </lineage>
</organism>
<proteinExistence type="predicted"/>
<feature type="non-terminal residue" evidence="1">
    <location>
        <position position="357"/>
    </location>
</feature>
<gene>
    <name evidence="1" type="ORF">QYF61_005333</name>
</gene>